<evidence type="ECO:0000256" key="6">
    <source>
        <dbReference type="ARBA" id="ARBA00022989"/>
    </source>
</evidence>
<evidence type="ECO:0000256" key="3">
    <source>
        <dbReference type="ARBA" id="ARBA00022448"/>
    </source>
</evidence>
<protein>
    <submittedName>
        <fullName evidence="10">Vitamin B12 ABC transporter, permease protein BtuC</fullName>
    </submittedName>
</protein>
<accession>A0A6J4JH21</accession>
<dbReference type="CDD" id="cd06550">
    <property type="entry name" value="TM_ABC_iron-siderophores_like"/>
    <property type="match status" value="1"/>
</dbReference>
<feature type="transmembrane region" description="Helical" evidence="9">
    <location>
        <begin position="133"/>
        <end position="160"/>
    </location>
</feature>
<feature type="transmembrane region" description="Helical" evidence="9">
    <location>
        <begin position="338"/>
        <end position="360"/>
    </location>
</feature>
<evidence type="ECO:0000256" key="4">
    <source>
        <dbReference type="ARBA" id="ARBA00022475"/>
    </source>
</evidence>
<dbReference type="GO" id="GO:0005886">
    <property type="term" value="C:plasma membrane"/>
    <property type="evidence" value="ECO:0007669"/>
    <property type="project" value="UniProtKB-SubCell"/>
</dbReference>
<dbReference type="Gene3D" id="1.10.3470.10">
    <property type="entry name" value="ABC transporter involved in vitamin B12 uptake, BtuC"/>
    <property type="match status" value="1"/>
</dbReference>
<name>A0A6J4JH21_9CHLR</name>
<evidence type="ECO:0000256" key="5">
    <source>
        <dbReference type="ARBA" id="ARBA00022692"/>
    </source>
</evidence>
<dbReference type="PANTHER" id="PTHR30472">
    <property type="entry name" value="FERRIC ENTEROBACTIN TRANSPORT SYSTEM PERMEASE PROTEIN"/>
    <property type="match status" value="1"/>
</dbReference>
<dbReference type="Pfam" id="PF01032">
    <property type="entry name" value="FecCD"/>
    <property type="match status" value="1"/>
</dbReference>
<reference evidence="10" key="1">
    <citation type="submission" date="2020-02" db="EMBL/GenBank/DDBJ databases">
        <authorList>
            <person name="Meier V. D."/>
        </authorList>
    </citation>
    <scope>NUCLEOTIDE SEQUENCE</scope>
    <source>
        <strain evidence="10">AVDCRST_MAG77</strain>
    </source>
</reference>
<evidence type="ECO:0000256" key="1">
    <source>
        <dbReference type="ARBA" id="ARBA00004651"/>
    </source>
</evidence>
<evidence type="ECO:0000256" key="9">
    <source>
        <dbReference type="SAM" id="Phobius"/>
    </source>
</evidence>
<keyword evidence="7 9" id="KW-0472">Membrane</keyword>
<sequence length="395" mass="39127">MTPPSASGAAGSIVLHTPDTPGTPAQRHVFRRPIRLALAHPALAAVLCLALVAGVAVGTVAVPPGVVLGVIARHLGVDVVQQTWTAAQDAIVWQVRLPRVLAAALVGAALATSGALFQGLFRNPMADPYVLGISSGAAFGATLALSLSSGAGLGAGLGVAMTAGPAGLIGPALLIPVCAFVGALGAAALVYVIARHGSALPVTDLLLAGLAVAAVLGAGTIMLLVLNDRLLLRLRTVFTFLAGGITAGGWASLGTVAPLIGVGLLLALLLARWLDAFQLGEEGAAYVGVPVERAKALTVLVAALLAASAVVLGGLIGFVGLLAPHALRLTLGPSHRTLLPAAMLGGAALLVLSDVLARTVIAPTELPVGVLTALIGGPAFLALLKRSRRSEGGGA</sequence>
<dbReference type="FunFam" id="1.10.3470.10:FF:000001">
    <property type="entry name" value="Vitamin B12 ABC transporter permease BtuC"/>
    <property type="match status" value="1"/>
</dbReference>
<keyword evidence="4" id="KW-1003">Cell membrane</keyword>
<dbReference type="InterPro" id="IPR000522">
    <property type="entry name" value="ABC_transptr_permease_BtuC"/>
</dbReference>
<keyword evidence="5 9" id="KW-0812">Transmembrane</keyword>
<evidence type="ECO:0000256" key="7">
    <source>
        <dbReference type="ARBA" id="ARBA00023136"/>
    </source>
</evidence>
<dbReference type="PANTHER" id="PTHR30472:SF25">
    <property type="entry name" value="ABC TRANSPORTER PERMEASE PROTEIN MJ0876-RELATED"/>
    <property type="match status" value="1"/>
</dbReference>
<feature type="transmembrane region" description="Helical" evidence="9">
    <location>
        <begin position="299"/>
        <end position="326"/>
    </location>
</feature>
<dbReference type="EMBL" id="CADCTC010000197">
    <property type="protein sequence ID" value="CAA9277871.1"/>
    <property type="molecule type" value="Genomic_DNA"/>
</dbReference>
<organism evidence="10">
    <name type="scientific">uncultured Chloroflexota bacterium</name>
    <dbReference type="NCBI Taxonomy" id="166587"/>
    <lineage>
        <taxon>Bacteria</taxon>
        <taxon>Bacillati</taxon>
        <taxon>Chloroflexota</taxon>
        <taxon>environmental samples</taxon>
    </lineage>
</organism>
<feature type="transmembrane region" description="Helical" evidence="9">
    <location>
        <begin position="366"/>
        <end position="384"/>
    </location>
</feature>
<gene>
    <name evidence="10" type="ORF">AVDCRST_MAG77-3635</name>
</gene>
<feature type="transmembrane region" description="Helical" evidence="9">
    <location>
        <begin position="100"/>
        <end position="121"/>
    </location>
</feature>
<dbReference type="SUPFAM" id="SSF81345">
    <property type="entry name" value="ABC transporter involved in vitamin B12 uptake, BtuC"/>
    <property type="match status" value="1"/>
</dbReference>
<feature type="transmembrane region" description="Helical" evidence="9">
    <location>
        <begin position="172"/>
        <end position="193"/>
    </location>
</feature>
<dbReference type="GO" id="GO:0033214">
    <property type="term" value="P:siderophore-iron import into cell"/>
    <property type="evidence" value="ECO:0007669"/>
    <property type="project" value="TreeGrafter"/>
</dbReference>
<feature type="transmembrane region" description="Helical" evidence="9">
    <location>
        <begin position="205"/>
        <end position="226"/>
    </location>
</feature>
<feature type="transmembrane region" description="Helical" evidence="9">
    <location>
        <begin position="238"/>
        <end position="271"/>
    </location>
</feature>
<evidence type="ECO:0000313" key="10">
    <source>
        <dbReference type="EMBL" id="CAA9277871.1"/>
    </source>
</evidence>
<proteinExistence type="inferred from homology"/>
<keyword evidence="3" id="KW-0813">Transport</keyword>
<comment type="similarity">
    <text evidence="2">Belongs to the binding-protein-dependent transport system permease family. FecCD subfamily.</text>
</comment>
<feature type="region of interest" description="Disordered" evidence="8">
    <location>
        <begin position="1"/>
        <end position="26"/>
    </location>
</feature>
<keyword evidence="6 9" id="KW-1133">Transmembrane helix</keyword>
<evidence type="ECO:0000256" key="2">
    <source>
        <dbReference type="ARBA" id="ARBA00007935"/>
    </source>
</evidence>
<comment type="subcellular location">
    <subcellularLocation>
        <location evidence="1">Cell membrane</location>
        <topology evidence="1">Multi-pass membrane protein</topology>
    </subcellularLocation>
</comment>
<dbReference type="InterPro" id="IPR037294">
    <property type="entry name" value="ABC_BtuC-like"/>
</dbReference>
<dbReference type="AlphaFoldDB" id="A0A6J4JH21"/>
<evidence type="ECO:0000256" key="8">
    <source>
        <dbReference type="SAM" id="MobiDB-lite"/>
    </source>
</evidence>
<dbReference type="GO" id="GO:0022857">
    <property type="term" value="F:transmembrane transporter activity"/>
    <property type="evidence" value="ECO:0007669"/>
    <property type="project" value="InterPro"/>
</dbReference>